<accession>A8P1U7</accession>
<evidence type="ECO:0000313" key="2">
    <source>
        <dbReference type="Proteomes" id="UP000001861"/>
    </source>
</evidence>
<dbReference type="InParanoid" id="A8P1U7"/>
<dbReference type="EMBL" id="AACS02000013">
    <property type="protein sequence ID" value="EAU83639.2"/>
    <property type="molecule type" value="Genomic_DNA"/>
</dbReference>
<dbReference type="Proteomes" id="UP000001861">
    <property type="component" value="Unassembled WGS sequence"/>
</dbReference>
<dbReference type="KEGG" id="cci:CC1G_13098"/>
<dbReference type="HOGENOM" id="CLU_663945_0_0_1"/>
<name>A8P1U7_COPC7</name>
<organism evidence="1 2">
    <name type="scientific">Coprinopsis cinerea (strain Okayama-7 / 130 / ATCC MYA-4618 / FGSC 9003)</name>
    <name type="common">Inky cap fungus</name>
    <name type="synonym">Hormographiella aspergillata</name>
    <dbReference type="NCBI Taxonomy" id="240176"/>
    <lineage>
        <taxon>Eukaryota</taxon>
        <taxon>Fungi</taxon>
        <taxon>Dikarya</taxon>
        <taxon>Basidiomycota</taxon>
        <taxon>Agaricomycotina</taxon>
        <taxon>Agaricomycetes</taxon>
        <taxon>Agaricomycetidae</taxon>
        <taxon>Agaricales</taxon>
        <taxon>Agaricineae</taxon>
        <taxon>Psathyrellaceae</taxon>
        <taxon>Coprinopsis</taxon>
    </lineage>
</organism>
<dbReference type="AlphaFoldDB" id="A8P1U7"/>
<proteinExistence type="predicted"/>
<comment type="caution">
    <text evidence="1">The sequence shown here is derived from an EMBL/GenBank/DDBJ whole genome shotgun (WGS) entry which is preliminary data.</text>
</comment>
<evidence type="ECO:0000313" key="1">
    <source>
        <dbReference type="EMBL" id="EAU83639.2"/>
    </source>
</evidence>
<keyword evidence="2" id="KW-1185">Reference proteome</keyword>
<sequence length="414" mass="45270">MAKDLTILQAVFRAATRRHLDTTYTRDDVQRYAQNESFHPPTNSEGYHHFSYHTAAGSANFTPTHNLRGTYDPPTNVTPMSHTLQAVRHGWEGLSSNNDTLPGTQTATYTPLVAPQRTTVGHTDERNEISTIYSAQPVSASAPPMATLASHDAYFRAREDTAIQLPRQNECYSPSLGYRVQAAPARLPKSHDEDVYEETVGLQPAFYAPQDVDYLGQQSTRATSFPAPNMDRHVLPSGILAATSFSILPSVSRDVATGSPVLKVDKSKFNGCRGPQGLSKRTRAPTFIFHPSLMYSGMPYSETATHLHLRLWLLAQPNTSIFLAHMSSVGFHNPPSSIFQTSNPGSTRLASFTEGNPPFAYREALGSRSNPMGVAVRHEIVPQGSSKNPAGLPNQTGITALHLRKDHGKKQAPA</sequence>
<gene>
    <name evidence="1" type="ORF">CC1G_13098</name>
</gene>
<dbReference type="GeneID" id="6014750"/>
<dbReference type="RefSeq" id="XP_001838180.2">
    <property type="nucleotide sequence ID" value="XM_001838128.2"/>
</dbReference>
<protein>
    <submittedName>
        <fullName evidence="1">Uncharacterized protein</fullName>
    </submittedName>
</protein>
<dbReference type="VEuPathDB" id="FungiDB:CC1G_13098"/>
<reference evidence="1 2" key="1">
    <citation type="journal article" date="2010" name="Proc. Natl. Acad. Sci. U.S.A.">
        <title>Insights into evolution of multicellular fungi from the assembled chromosomes of the mushroom Coprinopsis cinerea (Coprinus cinereus).</title>
        <authorList>
            <person name="Stajich J.E."/>
            <person name="Wilke S.K."/>
            <person name="Ahren D."/>
            <person name="Au C.H."/>
            <person name="Birren B.W."/>
            <person name="Borodovsky M."/>
            <person name="Burns C."/>
            <person name="Canback B."/>
            <person name="Casselton L.A."/>
            <person name="Cheng C.K."/>
            <person name="Deng J."/>
            <person name="Dietrich F.S."/>
            <person name="Fargo D.C."/>
            <person name="Farman M.L."/>
            <person name="Gathman A.C."/>
            <person name="Goldberg J."/>
            <person name="Guigo R."/>
            <person name="Hoegger P.J."/>
            <person name="Hooker J.B."/>
            <person name="Huggins A."/>
            <person name="James T.Y."/>
            <person name="Kamada T."/>
            <person name="Kilaru S."/>
            <person name="Kodira C."/>
            <person name="Kues U."/>
            <person name="Kupfer D."/>
            <person name="Kwan H.S."/>
            <person name="Lomsadze A."/>
            <person name="Li W."/>
            <person name="Lilly W.W."/>
            <person name="Ma L.J."/>
            <person name="Mackey A.J."/>
            <person name="Manning G."/>
            <person name="Martin F."/>
            <person name="Muraguchi H."/>
            <person name="Natvig D.O."/>
            <person name="Palmerini H."/>
            <person name="Ramesh M.A."/>
            <person name="Rehmeyer C.J."/>
            <person name="Roe B.A."/>
            <person name="Shenoy N."/>
            <person name="Stanke M."/>
            <person name="Ter-Hovhannisyan V."/>
            <person name="Tunlid A."/>
            <person name="Velagapudi R."/>
            <person name="Vision T.J."/>
            <person name="Zeng Q."/>
            <person name="Zolan M.E."/>
            <person name="Pukkila P.J."/>
        </authorList>
    </citation>
    <scope>NUCLEOTIDE SEQUENCE [LARGE SCALE GENOMIC DNA]</scope>
    <source>
        <strain evidence="2">Okayama-7 / 130 / ATCC MYA-4618 / FGSC 9003</strain>
    </source>
</reference>